<feature type="transmembrane region" description="Helical" evidence="6">
    <location>
        <begin position="16"/>
        <end position="39"/>
    </location>
</feature>
<dbReference type="GO" id="GO:0006865">
    <property type="term" value="P:amino acid transport"/>
    <property type="evidence" value="ECO:0007669"/>
    <property type="project" value="InterPro"/>
</dbReference>
<name>A0A0D2JV09_9BACT</name>
<protein>
    <submittedName>
        <fullName evidence="7">Lysine transporter LysE</fullName>
    </submittedName>
</protein>
<evidence type="ECO:0000256" key="2">
    <source>
        <dbReference type="ARBA" id="ARBA00022475"/>
    </source>
</evidence>
<dbReference type="Proteomes" id="UP000032233">
    <property type="component" value="Unassembled WGS sequence"/>
</dbReference>
<keyword evidence="4 6" id="KW-1133">Transmembrane helix</keyword>
<dbReference type="PANTHER" id="PTHR38825">
    <property type="entry name" value="LYSINE EXPORTER PROTEIN (LYSE/YGGA)"/>
    <property type="match status" value="1"/>
</dbReference>
<feature type="transmembrane region" description="Helical" evidence="6">
    <location>
        <begin position="79"/>
        <end position="97"/>
    </location>
</feature>
<evidence type="ECO:0000256" key="5">
    <source>
        <dbReference type="ARBA" id="ARBA00023136"/>
    </source>
</evidence>
<feature type="transmembrane region" description="Helical" evidence="6">
    <location>
        <begin position="51"/>
        <end position="73"/>
    </location>
</feature>
<sequence length="224" mass="23890">MSLGGLELAGLSLGGLFFSSFVIGLSGAVMPGPILTVTIKHTTRQGIKAGPLVALGHCSLEVVLLLALAAGLGPFLTRPLVSGVIGVLGAGILFWMARGMLHSLPGLRVDLSDEAKGQASPFRDGIILSLANPYWTIWWATVGLSFMAVAMESGYGWLGLAAFFLGHISSDFAWFSLISTVVSKTKNFITDKVLRWVVGVCAVFLIVFSLYFAWFACEKLRGCF</sequence>
<comment type="subcellular location">
    <subcellularLocation>
        <location evidence="1">Cell membrane</location>
        <topology evidence="1">Multi-pass membrane protein</topology>
    </subcellularLocation>
</comment>
<keyword evidence="8" id="KW-1185">Reference proteome</keyword>
<accession>A0A0D2JV09</accession>
<dbReference type="PANTHER" id="PTHR38825:SF1">
    <property type="entry name" value="TRANSPORTER, LYSE FAMILY"/>
    <property type="match status" value="1"/>
</dbReference>
<feature type="transmembrane region" description="Helical" evidence="6">
    <location>
        <begin position="157"/>
        <end position="181"/>
    </location>
</feature>
<dbReference type="InterPro" id="IPR001123">
    <property type="entry name" value="LeuE-type"/>
</dbReference>
<keyword evidence="5 6" id="KW-0472">Membrane</keyword>
<dbReference type="RefSeq" id="WP_044349448.1">
    <property type="nucleotide sequence ID" value="NZ_AZAC01000016.1"/>
</dbReference>
<dbReference type="STRING" id="1429043.X474_14425"/>
<evidence type="ECO:0000256" key="3">
    <source>
        <dbReference type="ARBA" id="ARBA00022692"/>
    </source>
</evidence>
<feature type="transmembrane region" description="Helical" evidence="6">
    <location>
        <begin position="193"/>
        <end position="214"/>
    </location>
</feature>
<dbReference type="AlphaFoldDB" id="A0A0D2JV09"/>
<keyword evidence="2" id="KW-1003">Cell membrane</keyword>
<evidence type="ECO:0000313" key="7">
    <source>
        <dbReference type="EMBL" id="KIX13385.1"/>
    </source>
</evidence>
<dbReference type="EMBL" id="AZAC01000016">
    <property type="protein sequence ID" value="KIX13385.1"/>
    <property type="molecule type" value="Genomic_DNA"/>
</dbReference>
<evidence type="ECO:0000256" key="1">
    <source>
        <dbReference type="ARBA" id="ARBA00004651"/>
    </source>
</evidence>
<dbReference type="InParanoid" id="A0A0D2JV09"/>
<keyword evidence="3 6" id="KW-0812">Transmembrane</keyword>
<evidence type="ECO:0000256" key="6">
    <source>
        <dbReference type="SAM" id="Phobius"/>
    </source>
</evidence>
<organism evidence="7 8">
    <name type="scientific">Dethiosulfatarculus sandiegensis</name>
    <dbReference type="NCBI Taxonomy" id="1429043"/>
    <lineage>
        <taxon>Bacteria</taxon>
        <taxon>Pseudomonadati</taxon>
        <taxon>Thermodesulfobacteriota</taxon>
        <taxon>Desulfarculia</taxon>
        <taxon>Desulfarculales</taxon>
        <taxon>Desulfarculaceae</taxon>
        <taxon>Dethiosulfatarculus</taxon>
    </lineage>
</organism>
<evidence type="ECO:0000313" key="8">
    <source>
        <dbReference type="Proteomes" id="UP000032233"/>
    </source>
</evidence>
<dbReference type="OrthoDB" id="9784202at2"/>
<gene>
    <name evidence="7" type="ORF">X474_14425</name>
</gene>
<dbReference type="Pfam" id="PF01810">
    <property type="entry name" value="LysE"/>
    <property type="match status" value="1"/>
</dbReference>
<dbReference type="GO" id="GO:0005886">
    <property type="term" value="C:plasma membrane"/>
    <property type="evidence" value="ECO:0007669"/>
    <property type="project" value="UniProtKB-SubCell"/>
</dbReference>
<reference evidence="7 8" key="1">
    <citation type="submission" date="2013-11" db="EMBL/GenBank/DDBJ databases">
        <title>Metagenomic analysis of a methanogenic consortium involved in long chain n-alkane degradation.</title>
        <authorList>
            <person name="Davidova I.A."/>
            <person name="Callaghan A.V."/>
            <person name="Wawrik B."/>
            <person name="Pruitt S."/>
            <person name="Marks C."/>
            <person name="Duncan K.E."/>
            <person name="Suflita J.M."/>
        </authorList>
    </citation>
    <scope>NUCLEOTIDE SEQUENCE [LARGE SCALE GENOMIC DNA]</scope>
    <source>
        <strain evidence="7 8">SPR</strain>
    </source>
</reference>
<evidence type="ECO:0000256" key="4">
    <source>
        <dbReference type="ARBA" id="ARBA00022989"/>
    </source>
</evidence>
<proteinExistence type="predicted"/>
<comment type="caution">
    <text evidence="7">The sequence shown here is derived from an EMBL/GenBank/DDBJ whole genome shotgun (WGS) entry which is preliminary data.</text>
</comment>
<feature type="transmembrane region" description="Helical" evidence="6">
    <location>
        <begin position="126"/>
        <end position="151"/>
    </location>
</feature>